<dbReference type="OrthoDB" id="9793864at2"/>
<protein>
    <recommendedName>
        <fullName evidence="1">IrrE N-terminal-like domain-containing protein</fullName>
    </recommendedName>
</protein>
<evidence type="ECO:0000313" key="3">
    <source>
        <dbReference type="Proteomes" id="UP000076447"/>
    </source>
</evidence>
<comment type="caution">
    <text evidence="2">The sequence shown here is derived from an EMBL/GenBank/DDBJ whole genome shotgun (WGS) entry which is preliminary data.</text>
</comment>
<proteinExistence type="predicted"/>
<dbReference type="EMBL" id="LRIE01000079">
    <property type="protein sequence ID" value="KZM34513.1"/>
    <property type="molecule type" value="Genomic_DNA"/>
</dbReference>
<evidence type="ECO:0000313" key="2">
    <source>
        <dbReference type="EMBL" id="KZM34513.1"/>
    </source>
</evidence>
<feature type="domain" description="IrrE N-terminal-like" evidence="1">
    <location>
        <begin position="7"/>
        <end position="111"/>
    </location>
</feature>
<dbReference type="InterPro" id="IPR010359">
    <property type="entry name" value="IrrE_HExxH"/>
</dbReference>
<accession>A0A163QTM2</accession>
<organism evidence="2 3">
    <name type="scientific">Oerskovia enterophila</name>
    <dbReference type="NCBI Taxonomy" id="43678"/>
    <lineage>
        <taxon>Bacteria</taxon>
        <taxon>Bacillati</taxon>
        <taxon>Actinomycetota</taxon>
        <taxon>Actinomycetes</taxon>
        <taxon>Micrococcales</taxon>
        <taxon>Cellulomonadaceae</taxon>
        <taxon>Oerskovia</taxon>
    </lineage>
</organism>
<reference evidence="2 3" key="1">
    <citation type="submission" date="2016-01" db="EMBL/GenBank/DDBJ databases">
        <title>Genome sequence of Oerskovia enterophila VJag, an agar and cellulose degrading bacterium.</title>
        <authorList>
            <person name="Poehlein A."/>
            <person name="Jag V."/>
            <person name="Bengelsdorf F."/>
            <person name="Duerre P."/>
            <person name="Daniel R."/>
        </authorList>
    </citation>
    <scope>NUCLEOTIDE SEQUENCE [LARGE SCALE GENOMIC DNA]</scope>
    <source>
        <strain evidence="2 3">VJag</strain>
    </source>
</reference>
<dbReference type="AlphaFoldDB" id="A0A163QTM2"/>
<dbReference type="Proteomes" id="UP000076447">
    <property type="component" value="Unassembled WGS sequence"/>
</dbReference>
<sequence>MVDYAEGEGLLIASRSIGRHHGRYLHNKNLIILSNRITGPQAISVLAHELGHWHYGDADLEGIHTRDVEERAWRWAARLLVGPDQYAAAEHAVGPHLGAIARELGVTRQLIEAWSPHAVPHTTWRAA</sequence>
<gene>
    <name evidence="2" type="ORF">OJAG_28120</name>
</gene>
<dbReference type="Pfam" id="PF06114">
    <property type="entry name" value="Peptidase_M78"/>
    <property type="match status" value="1"/>
</dbReference>
<dbReference type="PATRIC" id="fig|43678.3.peg.2941"/>
<name>A0A163QTM2_9CELL</name>
<dbReference type="RefSeq" id="WP_068709218.1">
    <property type="nucleotide sequence ID" value="NZ_LRIE01000079.1"/>
</dbReference>
<evidence type="ECO:0000259" key="1">
    <source>
        <dbReference type="Pfam" id="PF06114"/>
    </source>
</evidence>
<dbReference type="STRING" id="43678.OJAG_28120"/>